<dbReference type="Proteomes" id="UP000439780">
    <property type="component" value="Unassembled WGS sequence"/>
</dbReference>
<proteinExistence type="predicted"/>
<sequence>MDEGDGLTSLTGATRAGLPLAFSRAPCARLRPWIARMGVTQVDLPEGQAVEGTILSESAALRIVFGSNWSATTRDGQQLFKPGGRGMTLLFGPHSRAMPVRVSGSFAVATINLTAGANAALGGPNPVEMLDRIIDYDAHVGHGNLSERLLHINGAENWIEAIEREYLRFVDRYRPPQPNTLITHFEIATLGDPTFPLGDFAAAHSICQRTLERLVRKEMGVTPGLALRRARALDMAAVLLGVAIKEDEPELRLRYFDQSHLIREMRHFFDLTPSQFIEIDRPLLRIGVEMRQIRRIELLESVASGELSPWRDPMAEPRPQLPARKLSRRAS</sequence>
<protein>
    <submittedName>
        <fullName evidence="3">Helix-turn-helix domain-containing protein</fullName>
    </submittedName>
</protein>
<evidence type="ECO:0000256" key="1">
    <source>
        <dbReference type="SAM" id="MobiDB-lite"/>
    </source>
</evidence>
<comment type="caution">
    <text evidence="3">The sequence shown here is derived from an EMBL/GenBank/DDBJ whole genome shotgun (WGS) entry which is preliminary data.</text>
</comment>
<feature type="domain" description="HTH araC/xylS-type" evidence="2">
    <location>
        <begin position="180"/>
        <end position="279"/>
    </location>
</feature>
<organism evidence="3 4">
    <name type="scientific">Qipengyuania algicida</name>
    <dbReference type="NCBI Taxonomy" id="1836209"/>
    <lineage>
        <taxon>Bacteria</taxon>
        <taxon>Pseudomonadati</taxon>
        <taxon>Pseudomonadota</taxon>
        <taxon>Alphaproteobacteria</taxon>
        <taxon>Sphingomonadales</taxon>
        <taxon>Erythrobacteraceae</taxon>
        <taxon>Qipengyuania</taxon>
    </lineage>
</organism>
<dbReference type="Gene3D" id="1.10.10.60">
    <property type="entry name" value="Homeodomain-like"/>
    <property type="match status" value="1"/>
</dbReference>
<dbReference type="PROSITE" id="PS01124">
    <property type="entry name" value="HTH_ARAC_FAMILY_2"/>
    <property type="match status" value="1"/>
</dbReference>
<gene>
    <name evidence="3" type="ORF">GRI58_03255</name>
</gene>
<dbReference type="EMBL" id="WTYA01000002">
    <property type="protein sequence ID" value="MXP27841.1"/>
    <property type="molecule type" value="Genomic_DNA"/>
</dbReference>
<dbReference type="OrthoDB" id="323290at2"/>
<dbReference type="SMART" id="SM00342">
    <property type="entry name" value="HTH_ARAC"/>
    <property type="match status" value="1"/>
</dbReference>
<dbReference type="InterPro" id="IPR018060">
    <property type="entry name" value="HTH_AraC"/>
</dbReference>
<evidence type="ECO:0000259" key="2">
    <source>
        <dbReference type="PROSITE" id="PS01124"/>
    </source>
</evidence>
<name>A0A845AFU6_9SPHN</name>
<dbReference type="GO" id="GO:0043565">
    <property type="term" value="F:sequence-specific DNA binding"/>
    <property type="evidence" value="ECO:0007669"/>
    <property type="project" value="InterPro"/>
</dbReference>
<reference evidence="3 4" key="1">
    <citation type="submission" date="2019-12" db="EMBL/GenBank/DDBJ databases">
        <title>Genomic-based taxomic classification of the family Erythrobacteraceae.</title>
        <authorList>
            <person name="Xu L."/>
        </authorList>
    </citation>
    <scope>NUCLEOTIDE SEQUENCE [LARGE SCALE GENOMIC DNA]</scope>
    <source>
        <strain evidence="3 4">KEMB 9005-328</strain>
    </source>
</reference>
<dbReference type="RefSeq" id="WP_160752139.1">
    <property type="nucleotide sequence ID" value="NZ_WTYA01000002.1"/>
</dbReference>
<accession>A0A845AFU6</accession>
<dbReference type="GO" id="GO:0003700">
    <property type="term" value="F:DNA-binding transcription factor activity"/>
    <property type="evidence" value="ECO:0007669"/>
    <property type="project" value="InterPro"/>
</dbReference>
<feature type="region of interest" description="Disordered" evidence="1">
    <location>
        <begin position="309"/>
        <end position="331"/>
    </location>
</feature>
<evidence type="ECO:0000313" key="3">
    <source>
        <dbReference type="EMBL" id="MXP27841.1"/>
    </source>
</evidence>
<evidence type="ECO:0000313" key="4">
    <source>
        <dbReference type="Proteomes" id="UP000439780"/>
    </source>
</evidence>
<dbReference type="AlphaFoldDB" id="A0A845AFU6"/>
<keyword evidence="4" id="KW-1185">Reference proteome</keyword>